<dbReference type="EMBL" id="BKCJ010006910">
    <property type="protein sequence ID" value="GEU74573.1"/>
    <property type="molecule type" value="Genomic_DNA"/>
</dbReference>
<dbReference type="AlphaFoldDB" id="A0A6L2MKT7"/>
<reference evidence="2" key="1">
    <citation type="journal article" date="2019" name="Sci. Rep.">
        <title>Draft genome of Tanacetum cinerariifolium, the natural source of mosquito coil.</title>
        <authorList>
            <person name="Yamashiro T."/>
            <person name="Shiraishi A."/>
            <person name="Satake H."/>
            <person name="Nakayama K."/>
        </authorList>
    </citation>
    <scope>NUCLEOTIDE SEQUENCE</scope>
</reference>
<organism evidence="2">
    <name type="scientific">Tanacetum cinerariifolium</name>
    <name type="common">Dalmatian daisy</name>
    <name type="synonym">Chrysanthemum cinerariifolium</name>
    <dbReference type="NCBI Taxonomy" id="118510"/>
    <lineage>
        <taxon>Eukaryota</taxon>
        <taxon>Viridiplantae</taxon>
        <taxon>Streptophyta</taxon>
        <taxon>Embryophyta</taxon>
        <taxon>Tracheophyta</taxon>
        <taxon>Spermatophyta</taxon>
        <taxon>Magnoliopsida</taxon>
        <taxon>eudicotyledons</taxon>
        <taxon>Gunneridae</taxon>
        <taxon>Pentapetalae</taxon>
        <taxon>asterids</taxon>
        <taxon>campanulids</taxon>
        <taxon>Asterales</taxon>
        <taxon>Asteraceae</taxon>
        <taxon>Asteroideae</taxon>
        <taxon>Anthemideae</taxon>
        <taxon>Anthemidinae</taxon>
        <taxon>Tanacetum</taxon>
    </lineage>
</organism>
<comment type="caution">
    <text evidence="2">The sequence shown here is derived from an EMBL/GenBank/DDBJ whole genome shotgun (WGS) entry which is preliminary data.</text>
</comment>
<evidence type="ECO:0000256" key="1">
    <source>
        <dbReference type="SAM" id="MobiDB-lite"/>
    </source>
</evidence>
<name>A0A6L2MKT7_TANCI</name>
<feature type="region of interest" description="Disordered" evidence="1">
    <location>
        <begin position="31"/>
        <end position="51"/>
    </location>
</feature>
<feature type="compositionally biased region" description="Basic and acidic residues" evidence="1">
    <location>
        <begin position="32"/>
        <end position="44"/>
    </location>
</feature>
<accession>A0A6L2MKT7</accession>
<evidence type="ECO:0000313" key="2">
    <source>
        <dbReference type="EMBL" id="GEU74573.1"/>
    </source>
</evidence>
<proteinExistence type="predicted"/>
<protein>
    <submittedName>
        <fullName evidence="2">Uncharacterized protein</fullName>
    </submittedName>
</protein>
<gene>
    <name evidence="2" type="ORF">Tci_046551</name>
</gene>
<sequence>MKPSLCATEGGDSCFVGDFGVEDSVIGAHKSHVIDGPEDPPPKHLEKKRSGKTKPAVVYNYGYKRWRFVLEGLPADLIRRGMAVPGLSQRSFCGCFQAITNICGHARIHLGCSGSHCRVVKSNDVPSRLQPKRPKIMPTFSPLGSDSDGYAYPVFVDLLDRMGMDIAKITKKWPKADKNEHEIVKSAQKPDPKTCLCTKENHKTLAKVNTTRRAIPAIYQSFKVSL</sequence>